<protein>
    <submittedName>
        <fullName evidence="3">Uncharacterized protein</fullName>
    </submittedName>
</protein>
<dbReference type="Pfam" id="PF00072">
    <property type="entry name" value="Response_reg"/>
    <property type="match status" value="1"/>
</dbReference>
<dbReference type="RefSeq" id="WP_050350948.1">
    <property type="nucleotide sequence ID" value="NZ_CP073011.1"/>
</dbReference>
<dbReference type="GeneID" id="66872724"/>
<dbReference type="PATRIC" id="fig|1473.5.peg.4563"/>
<feature type="modified residue" description="4-aspartylphosphate" evidence="2">
    <location>
        <position position="53"/>
    </location>
</feature>
<dbReference type="CDD" id="cd00156">
    <property type="entry name" value="REC"/>
    <property type="match status" value="1"/>
</dbReference>
<dbReference type="Gene3D" id="3.40.50.2300">
    <property type="match status" value="1"/>
</dbReference>
<organism evidence="3 4">
    <name type="scientific">Virgibacillus pantothenticus</name>
    <dbReference type="NCBI Taxonomy" id="1473"/>
    <lineage>
        <taxon>Bacteria</taxon>
        <taxon>Bacillati</taxon>
        <taxon>Bacillota</taxon>
        <taxon>Bacilli</taxon>
        <taxon>Bacillales</taxon>
        <taxon>Bacillaceae</taxon>
        <taxon>Virgibacillus</taxon>
    </lineage>
</organism>
<dbReference type="SUPFAM" id="SSF52172">
    <property type="entry name" value="CheY-like"/>
    <property type="match status" value="1"/>
</dbReference>
<dbReference type="InterPro" id="IPR011006">
    <property type="entry name" value="CheY-like_superfamily"/>
</dbReference>
<dbReference type="OrthoDB" id="9808843at2"/>
<dbReference type="PANTHER" id="PTHR44591">
    <property type="entry name" value="STRESS RESPONSE REGULATOR PROTEIN 1"/>
    <property type="match status" value="1"/>
</dbReference>
<gene>
    <name evidence="3" type="ORF">AFK71_07630</name>
</gene>
<evidence type="ECO:0000256" key="1">
    <source>
        <dbReference type="ARBA" id="ARBA00022553"/>
    </source>
</evidence>
<keyword evidence="1 2" id="KW-0597">Phosphoprotein</keyword>
<accession>A0A0L0QSG4</accession>
<comment type="caution">
    <text evidence="3">The sequence shown here is derived from an EMBL/GenBank/DDBJ whole genome shotgun (WGS) entry which is preliminary data.</text>
</comment>
<name>A0A0L0QSG4_VIRPA</name>
<dbReference type="SMART" id="SM00448">
    <property type="entry name" value="REC"/>
    <property type="match status" value="1"/>
</dbReference>
<dbReference type="PROSITE" id="PS50110">
    <property type="entry name" value="RESPONSE_REGULATORY"/>
    <property type="match status" value="1"/>
</dbReference>
<evidence type="ECO:0000313" key="4">
    <source>
        <dbReference type="Proteomes" id="UP000036780"/>
    </source>
</evidence>
<dbReference type="AlphaFoldDB" id="A0A0L0QSG4"/>
<sequence length="119" mass="13485">MEKTILVVDDQPGICMLLTDILTEEGYRVETANTGKEGLEKINSSSFHLLMIDYHLPVLNAFEVLRQLEKTNNHIPSIVMTGMTETVIREKEDCNNIVTILSKPFNIKEVCQLVHSILN</sequence>
<dbReference type="EMBL" id="LGTO01000005">
    <property type="protein sequence ID" value="KNE21516.1"/>
    <property type="molecule type" value="Genomic_DNA"/>
</dbReference>
<keyword evidence="4" id="KW-1185">Reference proteome</keyword>
<dbReference type="GO" id="GO:0000160">
    <property type="term" value="P:phosphorelay signal transduction system"/>
    <property type="evidence" value="ECO:0007669"/>
    <property type="project" value="InterPro"/>
</dbReference>
<dbReference type="Proteomes" id="UP000036780">
    <property type="component" value="Unassembled WGS sequence"/>
</dbReference>
<evidence type="ECO:0000313" key="3">
    <source>
        <dbReference type="EMBL" id="KNE21516.1"/>
    </source>
</evidence>
<dbReference type="InterPro" id="IPR050595">
    <property type="entry name" value="Bact_response_regulator"/>
</dbReference>
<reference evidence="4" key="1">
    <citation type="submission" date="2015-07" db="EMBL/GenBank/DDBJ databases">
        <title>Fjat-10053 dsm26.</title>
        <authorList>
            <person name="Liu B."/>
            <person name="Wang J."/>
            <person name="Zhu Y."/>
            <person name="Liu G."/>
            <person name="Chen Q."/>
            <person name="Chen Z."/>
            <person name="Lan J."/>
            <person name="Che J."/>
            <person name="Ge C."/>
            <person name="Shi H."/>
            <person name="Pan Z."/>
            <person name="Liu X."/>
        </authorList>
    </citation>
    <scope>NUCLEOTIDE SEQUENCE [LARGE SCALE GENOMIC DNA]</scope>
    <source>
        <strain evidence="4">DSM 26</strain>
    </source>
</reference>
<dbReference type="InterPro" id="IPR001789">
    <property type="entry name" value="Sig_transdc_resp-reg_receiver"/>
</dbReference>
<evidence type="ECO:0000256" key="2">
    <source>
        <dbReference type="PROSITE-ProRule" id="PRU00169"/>
    </source>
</evidence>
<proteinExistence type="predicted"/>
<dbReference type="PANTHER" id="PTHR44591:SF3">
    <property type="entry name" value="RESPONSE REGULATORY DOMAIN-CONTAINING PROTEIN"/>
    <property type="match status" value="1"/>
</dbReference>